<dbReference type="EnsemblMetazoa" id="GAUT036347-RA">
    <property type="protein sequence ID" value="GAUT036347-PA"/>
    <property type="gene ID" value="GAUT036347"/>
</dbReference>
<evidence type="ECO:0000313" key="3">
    <source>
        <dbReference type="Proteomes" id="UP000078200"/>
    </source>
</evidence>
<dbReference type="Proteomes" id="UP000078200">
    <property type="component" value="Unassembled WGS sequence"/>
</dbReference>
<reference evidence="2" key="1">
    <citation type="submission" date="2020-05" db="UniProtKB">
        <authorList>
            <consortium name="EnsemblMetazoa"/>
        </authorList>
    </citation>
    <scope>IDENTIFICATION</scope>
    <source>
        <strain evidence="2">TTRI</strain>
    </source>
</reference>
<protein>
    <submittedName>
        <fullName evidence="2">Uncharacterized protein</fullName>
    </submittedName>
</protein>
<sequence>MQACRLHFMKARKWACESGSIVRACGGEKADDNKSCNNNDDEDLAAYFEALDKWLNNDNCNNNECDHNASKCNCCDLSDSMASDKEEGKCKKPEEVVYRKEICHKEELDMFNETQQNAILGCDKKQKKSVSKKTLPSRLALEKKRLEVEHERLELQKKKLERQQEKEGCELKLKQRELERLFELKKCERRK</sequence>
<accession>A0A1A9VGE5</accession>
<dbReference type="AlphaFoldDB" id="A0A1A9VGE5"/>
<organism evidence="2 3">
    <name type="scientific">Glossina austeni</name>
    <name type="common">Savannah tsetse fly</name>
    <dbReference type="NCBI Taxonomy" id="7395"/>
    <lineage>
        <taxon>Eukaryota</taxon>
        <taxon>Metazoa</taxon>
        <taxon>Ecdysozoa</taxon>
        <taxon>Arthropoda</taxon>
        <taxon>Hexapoda</taxon>
        <taxon>Insecta</taxon>
        <taxon>Pterygota</taxon>
        <taxon>Neoptera</taxon>
        <taxon>Endopterygota</taxon>
        <taxon>Diptera</taxon>
        <taxon>Brachycera</taxon>
        <taxon>Muscomorpha</taxon>
        <taxon>Hippoboscoidea</taxon>
        <taxon>Glossinidae</taxon>
        <taxon>Glossina</taxon>
    </lineage>
</organism>
<dbReference type="VEuPathDB" id="VectorBase:GAUT036347"/>
<feature type="coiled-coil region" evidence="1">
    <location>
        <begin position="138"/>
        <end position="177"/>
    </location>
</feature>
<proteinExistence type="predicted"/>
<keyword evidence="3" id="KW-1185">Reference proteome</keyword>
<evidence type="ECO:0000313" key="2">
    <source>
        <dbReference type="EnsemblMetazoa" id="GAUT036347-PA"/>
    </source>
</evidence>
<evidence type="ECO:0000256" key="1">
    <source>
        <dbReference type="SAM" id="Coils"/>
    </source>
</evidence>
<name>A0A1A9VGE5_GLOAU</name>
<keyword evidence="1" id="KW-0175">Coiled coil</keyword>